<protein>
    <recommendedName>
        <fullName evidence="3">N-acetylmuramoyl-L-alanine amidase</fullName>
    </recommendedName>
</protein>
<reference evidence="1 2" key="1">
    <citation type="submission" date="2021-03" db="EMBL/GenBank/DDBJ databases">
        <title>Genomic Encyclopedia of Type Strains, Phase IV (KMG-IV): sequencing the most valuable type-strain genomes for metagenomic binning, comparative biology and taxonomic classification.</title>
        <authorList>
            <person name="Goeker M."/>
        </authorList>
    </citation>
    <scope>NUCLEOTIDE SEQUENCE [LARGE SCALE GENOMIC DNA]</scope>
    <source>
        <strain evidence="1 2">DSM 26048</strain>
    </source>
</reference>
<evidence type="ECO:0008006" key="3">
    <source>
        <dbReference type="Google" id="ProtNLM"/>
    </source>
</evidence>
<comment type="caution">
    <text evidence="1">The sequence shown here is derived from an EMBL/GenBank/DDBJ whole genome shotgun (WGS) entry which is preliminary data.</text>
</comment>
<proteinExistence type="predicted"/>
<dbReference type="EMBL" id="JAGGLB010000012">
    <property type="protein sequence ID" value="MBP1992101.1"/>
    <property type="molecule type" value="Genomic_DNA"/>
</dbReference>
<dbReference type="Proteomes" id="UP001519287">
    <property type="component" value="Unassembled WGS sequence"/>
</dbReference>
<gene>
    <name evidence="1" type="ORF">J2Z66_003709</name>
</gene>
<dbReference type="RefSeq" id="WP_209973096.1">
    <property type="nucleotide sequence ID" value="NZ_JAGGLB010000012.1"/>
</dbReference>
<keyword evidence="2" id="KW-1185">Reference proteome</keyword>
<name>A0ABS4IYP6_9BACL</name>
<sequence length="45" mass="4970">MDPKDANKVIEFLKAAYGATSSKDAQKEFNRLANELRMVSGQPAQ</sequence>
<organism evidence="1 2">
    <name type="scientific">Paenibacillus eucommiae</name>
    <dbReference type="NCBI Taxonomy" id="1355755"/>
    <lineage>
        <taxon>Bacteria</taxon>
        <taxon>Bacillati</taxon>
        <taxon>Bacillota</taxon>
        <taxon>Bacilli</taxon>
        <taxon>Bacillales</taxon>
        <taxon>Paenibacillaceae</taxon>
        <taxon>Paenibacillus</taxon>
    </lineage>
</organism>
<accession>A0ABS4IYP6</accession>
<evidence type="ECO:0000313" key="2">
    <source>
        <dbReference type="Proteomes" id="UP001519287"/>
    </source>
</evidence>
<evidence type="ECO:0000313" key="1">
    <source>
        <dbReference type="EMBL" id="MBP1992101.1"/>
    </source>
</evidence>